<gene>
    <name evidence="2" type="ORF">STRAU_5112</name>
</gene>
<dbReference type="AlphaFoldDB" id="S3ZTU0"/>
<evidence type="ECO:0000313" key="2">
    <source>
        <dbReference type="EMBL" id="EPH41850.1"/>
    </source>
</evidence>
<keyword evidence="3" id="KW-1185">Reference proteome</keyword>
<name>S3ZTU0_9ACTN</name>
<sequence>MTQSGLLLTTASASGRSSVVQEANTGAVMQH</sequence>
<organism evidence="2 3">
    <name type="scientific">Streptomyces aurantiacus JA 4570</name>
    <dbReference type="NCBI Taxonomy" id="1286094"/>
    <lineage>
        <taxon>Bacteria</taxon>
        <taxon>Bacillati</taxon>
        <taxon>Actinomycetota</taxon>
        <taxon>Actinomycetes</taxon>
        <taxon>Kitasatosporales</taxon>
        <taxon>Streptomycetaceae</taxon>
        <taxon>Streptomyces</taxon>
        <taxon>Streptomyces aurantiacus group</taxon>
    </lineage>
</organism>
<protein>
    <submittedName>
        <fullName evidence="2">Uncharacterized protein</fullName>
    </submittedName>
</protein>
<accession>S3ZTU0</accession>
<feature type="region of interest" description="Disordered" evidence="1">
    <location>
        <begin position="1"/>
        <end position="31"/>
    </location>
</feature>
<dbReference type="EMBL" id="AOPZ01000278">
    <property type="protein sequence ID" value="EPH41850.1"/>
    <property type="molecule type" value="Genomic_DNA"/>
</dbReference>
<reference evidence="2 3" key="1">
    <citation type="submission" date="2013-02" db="EMBL/GenBank/DDBJ databases">
        <title>Draft Genome Sequence of Streptomyces aurantiacus, Which Produces Setomimycin.</title>
        <authorList>
            <person name="Gruening B.A."/>
            <person name="Praeg A."/>
            <person name="Erxleben A."/>
            <person name="Guenther S."/>
            <person name="Mueller M."/>
        </authorList>
    </citation>
    <scope>NUCLEOTIDE SEQUENCE [LARGE SCALE GENOMIC DNA]</scope>
    <source>
        <strain evidence="2 3">JA 4570</strain>
    </source>
</reference>
<dbReference type="Proteomes" id="UP000014629">
    <property type="component" value="Unassembled WGS sequence"/>
</dbReference>
<evidence type="ECO:0000313" key="3">
    <source>
        <dbReference type="Proteomes" id="UP000014629"/>
    </source>
</evidence>
<proteinExistence type="predicted"/>
<comment type="caution">
    <text evidence="2">The sequence shown here is derived from an EMBL/GenBank/DDBJ whole genome shotgun (WGS) entry which is preliminary data.</text>
</comment>
<evidence type="ECO:0000256" key="1">
    <source>
        <dbReference type="SAM" id="MobiDB-lite"/>
    </source>
</evidence>
<feature type="compositionally biased region" description="Polar residues" evidence="1">
    <location>
        <begin position="1"/>
        <end position="24"/>
    </location>
</feature>